<dbReference type="Proteomes" id="UP000294003">
    <property type="component" value="Unassembled WGS sequence"/>
</dbReference>
<reference evidence="4 5" key="1">
    <citation type="submission" date="2018-06" db="EMBL/GenBank/DDBJ databases">
        <title>Complete Genomes of Monosporascus.</title>
        <authorList>
            <person name="Robinson A.J."/>
            <person name="Natvig D.O."/>
        </authorList>
    </citation>
    <scope>NUCLEOTIDE SEQUENCE [LARGE SCALE GENOMIC DNA]</scope>
    <source>
        <strain evidence="4 5">CBS 609.92</strain>
    </source>
</reference>
<keyword evidence="1" id="KW-0862">Zinc</keyword>
<name>A0ABY0H0W7_9PEZI</name>
<dbReference type="PROSITE" id="PS50966">
    <property type="entry name" value="ZF_SWIM"/>
    <property type="match status" value="1"/>
</dbReference>
<evidence type="ECO:0000256" key="2">
    <source>
        <dbReference type="SAM" id="MobiDB-lite"/>
    </source>
</evidence>
<evidence type="ECO:0000313" key="5">
    <source>
        <dbReference type="Proteomes" id="UP000294003"/>
    </source>
</evidence>
<organism evidence="4 5">
    <name type="scientific">Monosporascus cannonballus</name>
    <dbReference type="NCBI Taxonomy" id="155416"/>
    <lineage>
        <taxon>Eukaryota</taxon>
        <taxon>Fungi</taxon>
        <taxon>Dikarya</taxon>
        <taxon>Ascomycota</taxon>
        <taxon>Pezizomycotina</taxon>
        <taxon>Sordariomycetes</taxon>
        <taxon>Xylariomycetidae</taxon>
        <taxon>Xylariales</taxon>
        <taxon>Xylariales incertae sedis</taxon>
        <taxon>Monosporascus</taxon>
    </lineage>
</organism>
<protein>
    <recommendedName>
        <fullName evidence="3">SWIM-type domain-containing protein</fullName>
    </recommendedName>
</protein>
<accession>A0ABY0H0W7</accession>
<dbReference type="EMBL" id="QJNS01000253">
    <property type="protein sequence ID" value="RYO81382.1"/>
    <property type="molecule type" value="Genomic_DNA"/>
</dbReference>
<evidence type="ECO:0000256" key="1">
    <source>
        <dbReference type="PROSITE-ProRule" id="PRU00325"/>
    </source>
</evidence>
<feature type="domain" description="SWIM-type" evidence="3">
    <location>
        <begin position="84"/>
        <end position="120"/>
    </location>
</feature>
<comment type="caution">
    <text evidence="4">The sequence shown here is derived from an EMBL/GenBank/DDBJ whole genome shotgun (WGS) entry which is preliminary data.</text>
</comment>
<feature type="compositionally biased region" description="Polar residues" evidence="2">
    <location>
        <begin position="1"/>
        <end position="10"/>
    </location>
</feature>
<evidence type="ECO:0000259" key="3">
    <source>
        <dbReference type="PROSITE" id="PS50966"/>
    </source>
</evidence>
<dbReference type="InterPro" id="IPR007527">
    <property type="entry name" value="Znf_SWIM"/>
</dbReference>
<keyword evidence="1" id="KW-0479">Metal-binding</keyword>
<gene>
    <name evidence="4" type="ORF">DL762_007161</name>
</gene>
<keyword evidence="5" id="KW-1185">Reference proteome</keyword>
<proteinExistence type="predicted"/>
<feature type="region of interest" description="Disordered" evidence="2">
    <location>
        <begin position="403"/>
        <end position="431"/>
    </location>
</feature>
<feature type="compositionally biased region" description="Acidic residues" evidence="2">
    <location>
        <begin position="16"/>
        <end position="26"/>
    </location>
</feature>
<evidence type="ECO:0000313" key="4">
    <source>
        <dbReference type="EMBL" id="RYO81382.1"/>
    </source>
</evidence>
<feature type="compositionally biased region" description="Low complexity" evidence="2">
    <location>
        <begin position="403"/>
        <end position="416"/>
    </location>
</feature>
<keyword evidence="1" id="KW-0863">Zinc-finger</keyword>
<feature type="region of interest" description="Disordered" evidence="2">
    <location>
        <begin position="1"/>
        <end position="28"/>
    </location>
</feature>
<sequence>MVPITRSQSRIRQEDLGSDSEGESVYDDTPIVAPSKLAYSLSNLDEDSRDSVIDTFSEPPRLTLKAYASREQYAVFEVEGLATYEIRTGAEDSHFAFPTCTCGAQEKLCSHIIWLFDQLASQSLTNKGQALTMTNQGYAAQLGRPFAKLTDFHIDMFVDSLHYSPADNPSPRRVQETREILASLNDTPVDEYRPDLVGGPGEGGEIIKRGDLEETVFRMLLHNNEFFLYFLSLMPADEVVNNRFRRLEQRASAALEGLDAYAANPALWAARSPKNVAWCAAHLALVLDQISAAIQTAAAPLEPWEQRAAARAVMRALEGVVERGGDVGPAEPPLPRSQRNLFFCLIGDEDRGFAVGVLGQLPPAVLAPWLDRLAAVEARILSRGVPPSYLEKLRSLIARVRGSASSSPSSFAAAGAKRSGHGNDRRAKRMK</sequence>